<proteinExistence type="predicted"/>
<dbReference type="EMBL" id="KL648754">
    <property type="protein sequence ID" value="KEY64064.1"/>
    <property type="molecule type" value="Genomic_DNA"/>
</dbReference>
<protein>
    <submittedName>
        <fullName evidence="1">Uncharacterized protein</fullName>
    </submittedName>
</protein>
<dbReference type="Proteomes" id="UP000028045">
    <property type="component" value="Unassembled WGS sequence"/>
</dbReference>
<gene>
    <name evidence="1" type="ORF">S7711_07426</name>
</gene>
<sequence length="116" mass="12981">MSGGFYRYRCKYFFSHNCPNWVWVNNSPCATCLAEGRDTEQTQPSSWTMLRDIVVPRVHNGVLQYTLMEFVAPTYPGDNWTLRDKVDQHPVGLPATTALLSAPILATAGSSQQLVS</sequence>
<evidence type="ECO:0000313" key="1">
    <source>
        <dbReference type="EMBL" id="KEY64064.1"/>
    </source>
</evidence>
<reference evidence="1 2" key="1">
    <citation type="journal article" date="2014" name="BMC Genomics">
        <title>Comparative genome sequencing reveals chemotype-specific gene clusters in the toxigenic black mold Stachybotrys.</title>
        <authorList>
            <person name="Semeiks J."/>
            <person name="Borek D."/>
            <person name="Otwinowski Z."/>
            <person name="Grishin N.V."/>
        </authorList>
    </citation>
    <scope>NUCLEOTIDE SEQUENCE [LARGE SCALE GENOMIC DNA]</scope>
    <source>
        <strain evidence="2">CBS 109288 / IBT 7711</strain>
    </source>
</reference>
<organism evidence="1 2">
    <name type="scientific">Stachybotrys chartarum (strain CBS 109288 / IBT 7711)</name>
    <name type="common">Toxic black mold</name>
    <name type="synonym">Stilbospora chartarum</name>
    <dbReference type="NCBI Taxonomy" id="1280523"/>
    <lineage>
        <taxon>Eukaryota</taxon>
        <taxon>Fungi</taxon>
        <taxon>Dikarya</taxon>
        <taxon>Ascomycota</taxon>
        <taxon>Pezizomycotina</taxon>
        <taxon>Sordariomycetes</taxon>
        <taxon>Hypocreomycetidae</taxon>
        <taxon>Hypocreales</taxon>
        <taxon>Stachybotryaceae</taxon>
        <taxon>Stachybotrys</taxon>
    </lineage>
</organism>
<keyword evidence="2" id="KW-1185">Reference proteome</keyword>
<name>A0A084AFI5_STACB</name>
<dbReference type="HOGENOM" id="CLU_122916_0_0_1"/>
<accession>A0A084AFI5</accession>
<dbReference type="AlphaFoldDB" id="A0A084AFI5"/>
<evidence type="ECO:0000313" key="2">
    <source>
        <dbReference type="Proteomes" id="UP000028045"/>
    </source>
</evidence>
<dbReference type="OrthoDB" id="6079484at2759"/>